<evidence type="ECO:0000313" key="1">
    <source>
        <dbReference type="EMBL" id="EFO23068.1"/>
    </source>
</evidence>
<dbReference type="KEGG" id="loa:LOAG_05414"/>
<sequence length="103" mass="12042">MPFKGHPRSSRTIIDVALMAPAMPPSHGAVSSVQRIMRSMKRQWIVQPWKYARILMSFKVQIWKQSKIASNKYMLQKVIEKARKYLELVGYHKYHTKILSIGD</sequence>
<dbReference type="InParanoid" id="A0A1S0TZZ5"/>
<dbReference type="AlphaFoldDB" id="A0A1S0TZZ5"/>
<dbReference type="GeneID" id="9942825"/>
<dbReference type="EMBL" id="JH712208">
    <property type="protein sequence ID" value="EFO23068.1"/>
    <property type="molecule type" value="Genomic_DNA"/>
</dbReference>
<reference evidence="1" key="1">
    <citation type="submission" date="2012-04" db="EMBL/GenBank/DDBJ databases">
        <title>The Genome Sequence of Loa loa.</title>
        <authorList>
            <consortium name="The Broad Institute Genome Sequencing Platform"/>
            <consortium name="Broad Institute Genome Sequencing Center for Infectious Disease"/>
            <person name="Nutman T.B."/>
            <person name="Fink D.L."/>
            <person name="Russ C."/>
            <person name="Young S."/>
            <person name="Zeng Q."/>
            <person name="Gargeya S."/>
            <person name="Alvarado L."/>
            <person name="Berlin A."/>
            <person name="Chapman S.B."/>
            <person name="Chen Z."/>
            <person name="Freedman E."/>
            <person name="Gellesch M."/>
            <person name="Goldberg J."/>
            <person name="Griggs A."/>
            <person name="Gujja S."/>
            <person name="Heilman E.R."/>
            <person name="Heiman D."/>
            <person name="Howarth C."/>
            <person name="Mehta T."/>
            <person name="Neiman D."/>
            <person name="Pearson M."/>
            <person name="Roberts A."/>
            <person name="Saif S."/>
            <person name="Shea T."/>
            <person name="Shenoy N."/>
            <person name="Sisk P."/>
            <person name="Stolte C."/>
            <person name="Sykes S."/>
            <person name="White J."/>
            <person name="Yandava C."/>
            <person name="Haas B."/>
            <person name="Henn M.R."/>
            <person name="Nusbaum C."/>
            <person name="Birren B."/>
        </authorList>
    </citation>
    <scope>NUCLEOTIDE SEQUENCE [LARGE SCALE GENOMIC DNA]</scope>
</reference>
<dbReference type="CTD" id="9942825"/>
<gene>
    <name evidence="1" type="ORF">LOAG_05414</name>
</gene>
<accession>A0A1S0TZZ5</accession>
<protein>
    <submittedName>
        <fullName evidence="1">Uncharacterized protein</fullName>
    </submittedName>
</protein>
<organism evidence="1">
    <name type="scientific">Loa loa</name>
    <name type="common">Eye worm</name>
    <name type="synonym">Filaria loa</name>
    <dbReference type="NCBI Taxonomy" id="7209"/>
    <lineage>
        <taxon>Eukaryota</taxon>
        <taxon>Metazoa</taxon>
        <taxon>Ecdysozoa</taxon>
        <taxon>Nematoda</taxon>
        <taxon>Chromadorea</taxon>
        <taxon>Rhabditida</taxon>
        <taxon>Spirurina</taxon>
        <taxon>Spiruromorpha</taxon>
        <taxon>Filarioidea</taxon>
        <taxon>Onchocercidae</taxon>
        <taxon>Loa</taxon>
    </lineage>
</organism>
<dbReference type="RefSeq" id="XP_003141001.1">
    <property type="nucleotide sequence ID" value="XM_003140953.1"/>
</dbReference>
<name>A0A1S0TZZ5_LOALO</name>
<proteinExistence type="predicted"/>